<evidence type="ECO:0000256" key="7">
    <source>
        <dbReference type="RuleBase" id="RU363032"/>
    </source>
</evidence>
<comment type="similarity">
    <text evidence="7">Belongs to the binding-protein-dependent transport system permease family.</text>
</comment>
<evidence type="ECO:0000256" key="2">
    <source>
        <dbReference type="ARBA" id="ARBA00022448"/>
    </source>
</evidence>
<evidence type="ECO:0000256" key="4">
    <source>
        <dbReference type="ARBA" id="ARBA00022692"/>
    </source>
</evidence>
<dbReference type="EMBL" id="VCIW01000017">
    <property type="protein sequence ID" value="TLS50085.1"/>
    <property type="molecule type" value="Genomic_DNA"/>
</dbReference>
<proteinExistence type="inferred from homology"/>
<dbReference type="GO" id="GO:0055085">
    <property type="term" value="P:transmembrane transport"/>
    <property type="evidence" value="ECO:0007669"/>
    <property type="project" value="InterPro"/>
</dbReference>
<dbReference type="OrthoDB" id="9810086at2"/>
<accession>A0A5R9GF95</accession>
<keyword evidence="2 7" id="KW-0813">Transport</keyword>
<evidence type="ECO:0000313" key="10">
    <source>
        <dbReference type="Proteomes" id="UP000309676"/>
    </source>
</evidence>
<dbReference type="PROSITE" id="PS50928">
    <property type="entry name" value="ABC_TM1"/>
    <property type="match status" value="1"/>
</dbReference>
<dbReference type="Proteomes" id="UP000309676">
    <property type="component" value="Unassembled WGS sequence"/>
</dbReference>
<dbReference type="InterPro" id="IPR035906">
    <property type="entry name" value="MetI-like_sf"/>
</dbReference>
<dbReference type="GO" id="GO:0005886">
    <property type="term" value="C:plasma membrane"/>
    <property type="evidence" value="ECO:0007669"/>
    <property type="project" value="UniProtKB-SubCell"/>
</dbReference>
<dbReference type="Pfam" id="PF00528">
    <property type="entry name" value="BPD_transp_1"/>
    <property type="match status" value="1"/>
</dbReference>
<evidence type="ECO:0000256" key="5">
    <source>
        <dbReference type="ARBA" id="ARBA00022989"/>
    </source>
</evidence>
<dbReference type="Gene3D" id="1.10.3720.10">
    <property type="entry name" value="MetI-like"/>
    <property type="match status" value="1"/>
</dbReference>
<sequence>MLSRNIHPFDIVNGALLVFISAVVIYPLVFVLSASISDPAAVLSGNMWLWPVNVSFTGYEKVFGNRDLLTGYANTILYTVVGTAINVVMTMMAAYPLSQRSFYGRNLIMALIVFTMFFSGGLIPTYMVVRDLGMTNTMWALIIPSAVSVYNILIMRTYFQTSIPGEILEAAAIDGSSDIRTLLRIVLPLSLPILAVMVLFYAVGHWNAYFNALIYLTDREQYPLQLFMREILIQGQMEEMINASDHAHAQTIMDEETVKFAIIVVANLPIFLLYPFLQKYFTKGVMIGALKG</sequence>
<gene>
    <name evidence="9" type="ORF">FE782_22390</name>
</gene>
<feature type="transmembrane region" description="Helical" evidence="7">
    <location>
        <begin position="182"/>
        <end position="203"/>
    </location>
</feature>
<keyword evidence="5 7" id="KW-1133">Transmembrane helix</keyword>
<dbReference type="PANTHER" id="PTHR43744">
    <property type="entry name" value="ABC TRANSPORTER PERMEASE PROTEIN MG189-RELATED-RELATED"/>
    <property type="match status" value="1"/>
</dbReference>
<feature type="transmembrane region" description="Helical" evidence="7">
    <location>
        <begin position="107"/>
        <end position="127"/>
    </location>
</feature>
<evidence type="ECO:0000256" key="6">
    <source>
        <dbReference type="ARBA" id="ARBA00023136"/>
    </source>
</evidence>
<feature type="transmembrane region" description="Helical" evidence="7">
    <location>
        <begin position="12"/>
        <end position="36"/>
    </location>
</feature>
<keyword evidence="10" id="KW-1185">Reference proteome</keyword>
<dbReference type="InterPro" id="IPR000515">
    <property type="entry name" value="MetI-like"/>
</dbReference>
<dbReference type="PANTHER" id="PTHR43744:SF9">
    <property type="entry name" value="POLYGALACTURONAN_RHAMNOGALACTURONAN TRANSPORT SYSTEM PERMEASE PROTEIN YTCP"/>
    <property type="match status" value="1"/>
</dbReference>
<evidence type="ECO:0000313" key="9">
    <source>
        <dbReference type="EMBL" id="TLS50085.1"/>
    </source>
</evidence>
<evidence type="ECO:0000256" key="1">
    <source>
        <dbReference type="ARBA" id="ARBA00004651"/>
    </source>
</evidence>
<organism evidence="9 10">
    <name type="scientific">Paenibacillus antri</name>
    <dbReference type="NCBI Taxonomy" id="2582848"/>
    <lineage>
        <taxon>Bacteria</taxon>
        <taxon>Bacillati</taxon>
        <taxon>Bacillota</taxon>
        <taxon>Bacilli</taxon>
        <taxon>Bacillales</taxon>
        <taxon>Paenibacillaceae</taxon>
        <taxon>Paenibacillus</taxon>
    </lineage>
</organism>
<dbReference type="SUPFAM" id="SSF161098">
    <property type="entry name" value="MetI-like"/>
    <property type="match status" value="1"/>
</dbReference>
<protein>
    <submittedName>
        <fullName evidence="9">Carbohydrate ABC transporter permease</fullName>
    </submittedName>
</protein>
<dbReference type="CDD" id="cd06261">
    <property type="entry name" value="TM_PBP2"/>
    <property type="match status" value="1"/>
</dbReference>
<comment type="caution">
    <text evidence="9">The sequence shown here is derived from an EMBL/GenBank/DDBJ whole genome shotgun (WGS) entry which is preliminary data.</text>
</comment>
<comment type="subcellular location">
    <subcellularLocation>
        <location evidence="1 7">Cell membrane</location>
        <topology evidence="1 7">Multi-pass membrane protein</topology>
    </subcellularLocation>
</comment>
<feature type="transmembrane region" description="Helical" evidence="7">
    <location>
        <begin position="260"/>
        <end position="277"/>
    </location>
</feature>
<feature type="domain" description="ABC transmembrane type-1" evidence="8">
    <location>
        <begin position="72"/>
        <end position="274"/>
    </location>
</feature>
<feature type="transmembrane region" description="Helical" evidence="7">
    <location>
        <begin position="76"/>
        <end position="95"/>
    </location>
</feature>
<keyword evidence="4 7" id="KW-0812">Transmembrane</keyword>
<dbReference type="AlphaFoldDB" id="A0A5R9GF95"/>
<keyword evidence="6 7" id="KW-0472">Membrane</keyword>
<name>A0A5R9GF95_9BACL</name>
<evidence type="ECO:0000259" key="8">
    <source>
        <dbReference type="PROSITE" id="PS50928"/>
    </source>
</evidence>
<evidence type="ECO:0000256" key="3">
    <source>
        <dbReference type="ARBA" id="ARBA00022475"/>
    </source>
</evidence>
<keyword evidence="3" id="KW-1003">Cell membrane</keyword>
<dbReference type="RefSeq" id="WP_138196569.1">
    <property type="nucleotide sequence ID" value="NZ_VCIW01000017.1"/>
</dbReference>
<feature type="transmembrane region" description="Helical" evidence="7">
    <location>
        <begin position="139"/>
        <end position="159"/>
    </location>
</feature>
<reference evidence="9 10" key="1">
    <citation type="submission" date="2019-05" db="EMBL/GenBank/DDBJ databases">
        <authorList>
            <person name="Narsing Rao M.P."/>
            <person name="Li W.J."/>
        </authorList>
    </citation>
    <scope>NUCLEOTIDE SEQUENCE [LARGE SCALE GENOMIC DNA]</scope>
    <source>
        <strain evidence="9 10">SYSU_K30003</strain>
    </source>
</reference>